<evidence type="ECO:0000313" key="3">
    <source>
        <dbReference type="Proteomes" id="UP000015105"/>
    </source>
</evidence>
<accession>A0A453KZV0</accession>
<dbReference type="Gramene" id="AET5Gv20575900.1">
    <property type="protein sequence ID" value="AET5Gv20575900.1"/>
    <property type="gene ID" value="AET5Gv20575900"/>
</dbReference>
<reference evidence="3" key="1">
    <citation type="journal article" date="2014" name="Science">
        <title>Ancient hybridizations among the ancestral genomes of bread wheat.</title>
        <authorList>
            <consortium name="International Wheat Genome Sequencing Consortium,"/>
            <person name="Marcussen T."/>
            <person name="Sandve S.R."/>
            <person name="Heier L."/>
            <person name="Spannagl M."/>
            <person name="Pfeifer M."/>
            <person name="Jakobsen K.S."/>
            <person name="Wulff B.B."/>
            <person name="Steuernagel B."/>
            <person name="Mayer K.F."/>
            <person name="Olsen O.A."/>
        </authorList>
    </citation>
    <scope>NUCLEOTIDE SEQUENCE [LARGE SCALE GENOMIC DNA]</scope>
    <source>
        <strain evidence="3">cv. AL8/78</strain>
    </source>
</reference>
<dbReference type="Proteomes" id="UP000015105">
    <property type="component" value="Chromosome 5D"/>
</dbReference>
<name>A0A453KZV0_AEGTS</name>
<protein>
    <recommendedName>
        <fullName evidence="1">RNase H type-1 domain-containing protein</fullName>
    </recommendedName>
</protein>
<reference evidence="3" key="2">
    <citation type="journal article" date="2017" name="Nat. Plants">
        <title>The Aegilops tauschii genome reveals multiple impacts of transposons.</title>
        <authorList>
            <person name="Zhao G."/>
            <person name="Zou C."/>
            <person name="Li K."/>
            <person name="Wang K."/>
            <person name="Li T."/>
            <person name="Gao L."/>
            <person name="Zhang X."/>
            <person name="Wang H."/>
            <person name="Yang Z."/>
            <person name="Liu X."/>
            <person name="Jiang W."/>
            <person name="Mao L."/>
            <person name="Kong X."/>
            <person name="Jiao Y."/>
            <person name="Jia J."/>
        </authorList>
    </citation>
    <scope>NUCLEOTIDE SEQUENCE [LARGE SCALE GENOMIC DNA]</scope>
    <source>
        <strain evidence="3">cv. AL8/78</strain>
    </source>
</reference>
<dbReference type="PANTHER" id="PTHR47723">
    <property type="entry name" value="OS05G0353850 PROTEIN"/>
    <property type="match status" value="1"/>
</dbReference>
<reference evidence="2" key="3">
    <citation type="journal article" date="2017" name="Nature">
        <title>Genome sequence of the progenitor of the wheat D genome Aegilops tauschii.</title>
        <authorList>
            <person name="Luo M.C."/>
            <person name="Gu Y.Q."/>
            <person name="Puiu D."/>
            <person name="Wang H."/>
            <person name="Twardziok S.O."/>
            <person name="Deal K.R."/>
            <person name="Huo N."/>
            <person name="Zhu T."/>
            <person name="Wang L."/>
            <person name="Wang Y."/>
            <person name="McGuire P.E."/>
            <person name="Liu S."/>
            <person name="Long H."/>
            <person name="Ramasamy R.K."/>
            <person name="Rodriguez J.C."/>
            <person name="Van S.L."/>
            <person name="Yuan L."/>
            <person name="Wang Z."/>
            <person name="Xia Z."/>
            <person name="Xiao L."/>
            <person name="Anderson O.D."/>
            <person name="Ouyang S."/>
            <person name="Liang Y."/>
            <person name="Zimin A.V."/>
            <person name="Pertea G."/>
            <person name="Qi P."/>
            <person name="Bennetzen J.L."/>
            <person name="Dai X."/>
            <person name="Dawson M.W."/>
            <person name="Muller H.G."/>
            <person name="Kugler K."/>
            <person name="Rivarola-Duarte L."/>
            <person name="Spannagl M."/>
            <person name="Mayer K.F.X."/>
            <person name="Lu F.H."/>
            <person name="Bevan M.W."/>
            <person name="Leroy P."/>
            <person name="Li P."/>
            <person name="You F.M."/>
            <person name="Sun Q."/>
            <person name="Liu Z."/>
            <person name="Lyons E."/>
            <person name="Wicker T."/>
            <person name="Salzberg S.L."/>
            <person name="Devos K.M."/>
            <person name="Dvorak J."/>
        </authorList>
    </citation>
    <scope>NUCLEOTIDE SEQUENCE [LARGE SCALE GENOMIC DNA]</scope>
    <source>
        <strain evidence="2">cv. AL8/78</strain>
    </source>
</reference>
<dbReference type="InterPro" id="IPR044730">
    <property type="entry name" value="RNase_H-like_dom_plant"/>
</dbReference>
<reference evidence="2" key="5">
    <citation type="journal article" date="2021" name="G3 (Bethesda)">
        <title>Aegilops tauschii genome assembly Aet v5.0 features greater sequence contiguity and improved annotation.</title>
        <authorList>
            <person name="Wang L."/>
            <person name="Zhu T."/>
            <person name="Rodriguez J.C."/>
            <person name="Deal K.R."/>
            <person name="Dubcovsky J."/>
            <person name="McGuire P.E."/>
            <person name="Lux T."/>
            <person name="Spannagl M."/>
            <person name="Mayer K.F.X."/>
            <person name="Baldrich P."/>
            <person name="Meyers B.C."/>
            <person name="Huo N."/>
            <person name="Gu Y.Q."/>
            <person name="Zhou H."/>
            <person name="Devos K.M."/>
            <person name="Bennetzen J.L."/>
            <person name="Unver T."/>
            <person name="Budak H."/>
            <person name="Gulick P.J."/>
            <person name="Galiba G."/>
            <person name="Kalapos B."/>
            <person name="Nelson D.R."/>
            <person name="Li P."/>
            <person name="You F.M."/>
            <person name="Luo M.C."/>
            <person name="Dvorak J."/>
        </authorList>
    </citation>
    <scope>NUCLEOTIDE SEQUENCE [LARGE SCALE GENOMIC DNA]</scope>
    <source>
        <strain evidence="2">cv. AL8/78</strain>
    </source>
</reference>
<reference evidence="2" key="4">
    <citation type="submission" date="2019-03" db="UniProtKB">
        <authorList>
            <consortium name="EnsemblPlants"/>
        </authorList>
    </citation>
    <scope>IDENTIFICATION</scope>
</reference>
<dbReference type="EnsemblPlants" id="AET5Gv20575900.1">
    <property type="protein sequence ID" value="AET5Gv20575900.1"/>
    <property type="gene ID" value="AET5Gv20575900"/>
</dbReference>
<dbReference type="GO" id="GO:0003676">
    <property type="term" value="F:nucleic acid binding"/>
    <property type="evidence" value="ECO:0007669"/>
    <property type="project" value="InterPro"/>
</dbReference>
<dbReference type="Gene3D" id="3.30.420.10">
    <property type="entry name" value="Ribonuclease H-like superfamily/Ribonuclease H"/>
    <property type="match status" value="1"/>
</dbReference>
<sequence>VMVNDGVLDPEYVEAMACREALVLRQDLNLRAAVVASDCANVVRSVEEGSRGMSSMVIEEIRRMKMTAGEVSFRYERREANFDAHNIATPEHLLNWCQAVMCGFWNLLIMYIFKSINKRSG</sequence>
<evidence type="ECO:0000313" key="2">
    <source>
        <dbReference type="EnsemblPlants" id="AET5Gv20575900.1"/>
    </source>
</evidence>
<dbReference type="InterPro" id="IPR053151">
    <property type="entry name" value="RNase_H-like"/>
</dbReference>
<dbReference type="GO" id="GO:0004523">
    <property type="term" value="F:RNA-DNA hybrid ribonuclease activity"/>
    <property type="evidence" value="ECO:0007669"/>
    <property type="project" value="InterPro"/>
</dbReference>
<proteinExistence type="predicted"/>
<dbReference type="PANTHER" id="PTHR47723:SF19">
    <property type="entry name" value="POLYNUCLEOTIDYL TRANSFERASE, RIBONUCLEASE H-LIKE SUPERFAMILY PROTEIN"/>
    <property type="match status" value="1"/>
</dbReference>
<dbReference type="CDD" id="cd06222">
    <property type="entry name" value="RNase_H_like"/>
    <property type="match status" value="1"/>
</dbReference>
<dbReference type="InterPro" id="IPR036397">
    <property type="entry name" value="RNaseH_sf"/>
</dbReference>
<dbReference type="AlphaFoldDB" id="A0A453KZV0"/>
<dbReference type="Pfam" id="PF13456">
    <property type="entry name" value="RVT_3"/>
    <property type="match status" value="1"/>
</dbReference>
<feature type="domain" description="RNase H type-1" evidence="1">
    <location>
        <begin position="7"/>
        <end position="89"/>
    </location>
</feature>
<dbReference type="InterPro" id="IPR002156">
    <property type="entry name" value="RNaseH_domain"/>
</dbReference>
<keyword evidence="3" id="KW-1185">Reference proteome</keyword>
<organism evidence="2 3">
    <name type="scientific">Aegilops tauschii subsp. strangulata</name>
    <name type="common">Goatgrass</name>
    <dbReference type="NCBI Taxonomy" id="200361"/>
    <lineage>
        <taxon>Eukaryota</taxon>
        <taxon>Viridiplantae</taxon>
        <taxon>Streptophyta</taxon>
        <taxon>Embryophyta</taxon>
        <taxon>Tracheophyta</taxon>
        <taxon>Spermatophyta</taxon>
        <taxon>Magnoliopsida</taxon>
        <taxon>Liliopsida</taxon>
        <taxon>Poales</taxon>
        <taxon>Poaceae</taxon>
        <taxon>BOP clade</taxon>
        <taxon>Pooideae</taxon>
        <taxon>Triticodae</taxon>
        <taxon>Triticeae</taxon>
        <taxon>Triticinae</taxon>
        <taxon>Aegilops</taxon>
    </lineage>
</organism>
<evidence type="ECO:0000259" key="1">
    <source>
        <dbReference type="Pfam" id="PF13456"/>
    </source>
</evidence>